<evidence type="ECO:0000256" key="3">
    <source>
        <dbReference type="ARBA" id="ARBA00022723"/>
    </source>
</evidence>
<keyword evidence="3" id="KW-0479">Metal-binding</keyword>
<dbReference type="AlphaFoldDB" id="A0A3G8M6U3"/>
<evidence type="ECO:0000256" key="2">
    <source>
        <dbReference type="ARBA" id="ARBA00022505"/>
    </source>
</evidence>
<keyword evidence="4" id="KW-0560">Oxidoreductase</keyword>
<dbReference type="InterPro" id="IPR036374">
    <property type="entry name" value="OxRdtase_Mopterin-bd_sf"/>
</dbReference>
<evidence type="ECO:0000313" key="7">
    <source>
        <dbReference type="EMBL" id="AZG77596.1"/>
    </source>
</evidence>
<dbReference type="InterPro" id="IPR005066">
    <property type="entry name" value="MoCF_OxRdtse_dimer"/>
</dbReference>
<dbReference type="Pfam" id="PF00174">
    <property type="entry name" value="Oxidored_molyb"/>
    <property type="match status" value="1"/>
</dbReference>
<dbReference type="Proteomes" id="UP000273982">
    <property type="component" value="Chromosome"/>
</dbReference>
<dbReference type="GO" id="GO:0008482">
    <property type="term" value="F:sulfite oxidase activity"/>
    <property type="evidence" value="ECO:0007669"/>
    <property type="project" value="TreeGrafter"/>
</dbReference>
<dbReference type="PANTHER" id="PTHR19372">
    <property type="entry name" value="SULFITE REDUCTASE"/>
    <property type="match status" value="1"/>
</dbReference>
<dbReference type="PROSITE" id="PS51318">
    <property type="entry name" value="TAT"/>
    <property type="match status" value="1"/>
</dbReference>
<dbReference type="PANTHER" id="PTHR19372:SF7">
    <property type="entry name" value="SULFITE OXIDASE, MITOCHONDRIAL"/>
    <property type="match status" value="1"/>
</dbReference>
<evidence type="ECO:0000256" key="4">
    <source>
        <dbReference type="ARBA" id="ARBA00023002"/>
    </source>
</evidence>
<dbReference type="EMBL" id="CP034086">
    <property type="protein sequence ID" value="AZG77596.1"/>
    <property type="molecule type" value="Genomic_DNA"/>
</dbReference>
<dbReference type="RefSeq" id="WP_124739258.1">
    <property type="nucleotide sequence ID" value="NZ_CP034086.1"/>
</dbReference>
<accession>A0A3G8M6U3</accession>
<dbReference type="InterPro" id="IPR006311">
    <property type="entry name" value="TAT_signal"/>
</dbReference>
<dbReference type="Gene3D" id="2.60.40.650">
    <property type="match status" value="1"/>
</dbReference>
<evidence type="ECO:0000259" key="6">
    <source>
        <dbReference type="Pfam" id="PF03404"/>
    </source>
</evidence>
<proteinExistence type="predicted"/>
<evidence type="ECO:0000259" key="5">
    <source>
        <dbReference type="Pfam" id="PF00174"/>
    </source>
</evidence>
<dbReference type="GO" id="GO:0043546">
    <property type="term" value="F:molybdopterin cofactor binding"/>
    <property type="evidence" value="ECO:0007669"/>
    <property type="project" value="TreeGrafter"/>
</dbReference>
<dbReference type="KEGG" id="mros:EHO51_13125"/>
<organism evidence="7 8">
    <name type="scientific">Methylocystis rosea</name>
    <dbReference type="NCBI Taxonomy" id="173366"/>
    <lineage>
        <taxon>Bacteria</taxon>
        <taxon>Pseudomonadati</taxon>
        <taxon>Pseudomonadota</taxon>
        <taxon>Alphaproteobacteria</taxon>
        <taxon>Hyphomicrobiales</taxon>
        <taxon>Methylocystaceae</taxon>
        <taxon>Methylocystis</taxon>
    </lineage>
</organism>
<evidence type="ECO:0000313" key="8">
    <source>
        <dbReference type="Proteomes" id="UP000273982"/>
    </source>
</evidence>
<name>A0A3G8M6U3_9HYPH</name>
<dbReference type="FunFam" id="3.90.420.10:FF:000007">
    <property type="entry name" value="Sulfite:cytochrome c oxidoreductase subunit A"/>
    <property type="match status" value="1"/>
</dbReference>
<dbReference type="InterPro" id="IPR000572">
    <property type="entry name" value="OxRdtase_Mopterin-bd_dom"/>
</dbReference>
<dbReference type="Pfam" id="PF03404">
    <property type="entry name" value="Mo-co_dimer"/>
    <property type="match status" value="1"/>
</dbReference>
<dbReference type="GO" id="GO:0006790">
    <property type="term" value="P:sulfur compound metabolic process"/>
    <property type="evidence" value="ECO:0007669"/>
    <property type="project" value="TreeGrafter"/>
</dbReference>
<dbReference type="Gene3D" id="3.90.420.10">
    <property type="entry name" value="Oxidoreductase, molybdopterin-binding domain"/>
    <property type="match status" value="1"/>
</dbReference>
<evidence type="ECO:0000256" key="1">
    <source>
        <dbReference type="ARBA" id="ARBA00001924"/>
    </source>
</evidence>
<protein>
    <submittedName>
        <fullName evidence="7">Oxidase</fullName>
    </submittedName>
</protein>
<dbReference type="InterPro" id="IPR014756">
    <property type="entry name" value="Ig_E-set"/>
</dbReference>
<dbReference type="PRINTS" id="PR00407">
    <property type="entry name" value="EUMOPTERIN"/>
</dbReference>
<dbReference type="SUPFAM" id="SSF56524">
    <property type="entry name" value="Oxidoreductase molybdopterin-binding domain"/>
    <property type="match status" value="1"/>
</dbReference>
<dbReference type="GO" id="GO:0030151">
    <property type="term" value="F:molybdenum ion binding"/>
    <property type="evidence" value="ECO:0007669"/>
    <property type="project" value="InterPro"/>
</dbReference>
<dbReference type="InterPro" id="IPR008335">
    <property type="entry name" value="Mopterin_OxRdtase_euk"/>
</dbReference>
<keyword evidence="2" id="KW-0500">Molybdenum</keyword>
<feature type="domain" description="Oxidoreductase molybdopterin-binding" evidence="5">
    <location>
        <begin position="92"/>
        <end position="263"/>
    </location>
</feature>
<gene>
    <name evidence="7" type="ORF">EHO51_13125</name>
</gene>
<feature type="domain" description="Moybdenum cofactor oxidoreductase dimerisation" evidence="6">
    <location>
        <begin position="289"/>
        <end position="402"/>
    </location>
</feature>
<sequence length="406" mass="44020">MMPRATSRRSFLRGASLGLAALSSFNGRGAFSAEGARLGFANGDRPLVRYPGKRALIEQTVRPPQLETPFSVYDEGVLTPNDAFFVRYHLAGVPLSIDPEAFRLEVRGHVETPLSLSLAALKRDFEPVEIVAVNQCSGNSRGFVEPRVGGGQFGHGAMGNARWRGVALKTLLEKAGPKPGAQSVAFNGLDAPVAPETPDFVKALDLGHAGDGEVMLAYAMNGEDLPWLNGFPLRLVVPGCYGTYWVKHLNDIEVLDSDFSGFWMSSAYRIPDNDCVCATPGAPKGATRPIKRLNVRSFITRPAEDAKVAAHVAFEVRGIAFDGGHGIEAVLLSADDGANWTAARLGEDLGRYSFREWRTELSLRPGVHHLKSRAVNRAGQSQPLAPLWNHAGYMRHVVETVRIEAV</sequence>
<reference evidence="7 8" key="1">
    <citation type="submission" date="2018-11" db="EMBL/GenBank/DDBJ databases">
        <title>Genome squencing of methanotrophic bacteria isolated from alkaline groundwater in Korea.</title>
        <authorList>
            <person name="Nguyen L.N."/>
        </authorList>
    </citation>
    <scope>NUCLEOTIDE SEQUENCE [LARGE SCALE GENOMIC DNA]</scope>
    <source>
        <strain evidence="7 8">GW6</strain>
    </source>
</reference>
<dbReference type="SUPFAM" id="SSF81296">
    <property type="entry name" value="E set domains"/>
    <property type="match status" value="1"/>
</dbReference>
<dbReference type="GO" id="GO:0020037">
    <property type="term" value="F:heme binding"/>
    <property type="evidence" value="ECO:0007669"/>
    <property type="project" value="TreeGrafter"/>
</dbReference>
<comment type="cofactor">
    <cofactor evidence="1">
        <name>Mo-molybdopterin</name>
        <dbReference type="ChEBI" id="CHEBI:71302"/>
    </cofactor>
</comment>